<comment type="catalytic activity">
    <reaction evidence="1">
        <text>[(1-&gt;4)-alpha-D-glucosyl](n) + phosphate = [(1-&gt;4)-alpha-D-glucosyl](n-1) + alpha-D-glucose 1-phosphate</text>
        <dbReference type="Rhea" id="RHEA:41732"/>
        <dbReference type="Rhea" id="RHEA-COMP:9584"/>
        <dbReference type="Rhea" id="RHEA-COMP:9586"/>
        <dbReference type="ChEBI" id="CHEBI:15444"/>
        <dbReference type="ChEBI" id="CHEBI:43474"/>
        <dbReference type="ChEBI" id="CHEBI:58601"/>
        <dbReference type="EC" id="2.4.1.1"/>
    </reaction>
</comment>
<dbReference type="PANTHER" id="PTHR42655">
    <property type="entry name" value="GLYCOGEN PHOSPHORYLASE"/>
    <property type="match status" value="1"/>
</dbReference>
<name>B3PE95_CELJU</name>
<dbReference type="EC" id="2.4.1.1" evidence="6"/>
<dbReference type="Proteomes" id="UP000001036">
    <property type="component" value="Chromosome"/>
</dbReference>
<dbReference type="CAZy" id="GT35">
    <property type="family name" value="Glycosyltransferase Family 35"/>
</dbReference>
<organism evidence="6 7">
    <name type="scientific">Cellvibrio japonicus (strain Ueda107)</name>
    <name type="common">Pseudomonas fluorescens subsp. cellulosa</name>
    <dbReference type="NCBI Taxonomy" id="498211"/>
    <lineage>
        <taxon>Bacteria</taxon>
        <taxon>Pseudomonadati</taxon>
        <taxon>Pseudomonadota</taxon>
        <taxon>Gammaproteobacteria</taxon>
        <taxon>Cellvibrionales</taxon>
        <taxon>Cellvibrionaceae</taxon>
        <taxon>Cellvibrio</taxon>
    </lineage>
</organism>
<dbReference type="InterPro" id="IPR011834">
    <property type="entry name" value="Agluc_phsphrylas"/>
</dbReference>
<feature type="domain" description="DUF3417" evidence="5">
    <location>
        <begin position="8"/>
        <end position="115"/>
    </location>
</feature>
<keyword evidence="3" id="KW-0021">Allosteric enzyme</keyword>
<gene>
    <name evidence="6" type="primary">gt35A</name>
    <name evidence="6" type="ordered locus">CJA_1605</name>
</gene>
<keyword evidence="7" id="KW-1185">Reference proteome</keyword>
<dbReference type="InterPro" id="IPR000811">
    <property type="entry name" value="Glyco_trans_35"/>
</dbReference>
<evidence type="ECO:0000256" key="3">
    <source>
        <dbReference type="ARBA" id="ARBA00022533"/>
    </source>
</evidence>
<dbReference type="GO" id="GO:0005975">
    <property type="term" value="P:carbohydrate metabolic process"/>
    <property type="evidence" value="ECO:0007669"/>
    <property type="project" value="InterPro"/>
</dbReference>
<dbReference type="SUPFAM" id="SSF53756">
    <property type="entry name" value="UDP-Glycosyltransferase/glycogen phosphorylase"/>
    <property type="match status" value="1"/>
</dbReference>
<comment type="similarity">
    <text evidence="2">Belongs to the glycogen phosphorylase family.</text>
</comment>
<dbReference type="InterPro" id="IPR024517">
    <property type="entry name" value="Glycogen_phosphorylase_DUF3417"/>
</dbReference>
<reference evidence="6 7" key="1">
    <citation type="journal article" date="2008" name="J. Bacteriol.">
        <title>Insights into plant cell wall degradation from the genome sequence of the soil bacterium Cellvibrio japonicus.</title>
        <authorList>
            <person name="Deboy R.T."/>
            <person name="Mongodin E.F."/>
            <person name="Fouts D.E."/>
            <person name="Tailford L.E."/>
            <person name="Khouri H."/>
            <person name="Emerson J.B."/>
            <person name="Mohamoud Y."/>
            <person name="Watkins K."/>
            <person name="Henrissat B."/>
            <person name="Gilbert H.J."/>
            <person name="Nelson K.E."/>
        </authorList>
    </citation>
    <scope>NUCLEOTIDE SEQUENCE [LARGE SCALE GENOMIC DNA]</scope>
    <source>
        <strain evidence="6 7">Ueda107</strain>
    </source>
</reference>
<evidence type="ECO:0000256" key="1">
    <source>
        <dbReference type="ARBA" id="ARBA00001275"/>
    </source>
</evidence>
<dbReference type="HOGENOM" id="CLU_015112_0_0_6"/>
<evidence type="ECO:0000313" key="7">
    <source>
        <dbReference type="Proteomes" id="UP000001036"/>
    </source>
</evidence>
<dbReference type="STRING" id="498211.CJA_1605"/>
<dbReference type="KEGG" id="cja:CJA_1605"/>
<accession>B3PE95</accession>
<dbReference type="Pfam" id="PF11897">
    <property type="entry name" value="DUF3417"/>
    <property type="match status" value="1"/>
</dbReference>
<dbReference type="GO" id="GO:0030170">
    <property type="term" value="F:pyridoxal phosphate binding"/>
    <property type="evidence" value="ECO:0007669"/>
    <property type="project" value="InterPro"/>
</dbReference>
<keyword evidence="6" id="KW-0328">Glycosyltransferase</keyword>
<keyword evidence="6" id="KW-0808">Transferase</keyword>
<sequence length="838" mass="95886">MPQFDRALPDSLHVLHSLALDLHWSWNHASDELWRCINADVWDYTHNPVLVLQLTSDTRFTQLSDDGEFLALLKKLTKAREDYLENPAWYQRQYADAPLRCVAYFSMEFGICDALSLYAGGLGMLAGDYLKTASDLGLPLVAVGLLYQEGYFHQGLDHQGWQQETYLYNDPGSLPLQPLRASDGSWMTIKTSFLCREVRFRVWLAQVGRVTLYLLDSNDPRNQPSDRGITSKLYGGGSELRLVQEIALGICGWRLLEKLGLDIDVCHLNEGHAAFATLERIRNYCKKNHCDFWEGLWATRASNLFTTHTPVAAGFDRYPVELMRRYADDTGLAMDVTIEDIIALGRANPKDESEPFNMAWLAMRTCAWSNGVSALHGEVSRRIFQPLFPRWPEREVPVGHVTNGVHIPTWDSPGADQLWTDACGKNRWRDDPDAICRQSLEQTSDQQLWHLASEGRTRLVDYVRERLVYQWRRESTSSSQCDIQVDMPLDPNILTLGFARRFAEYKRPDLLLQDPDRLERLLCNPRHPVQLLVAGKAHPADNTGKTKLQHWHQFLQRESVRKHLVFIEDYDIELAQYLVQGVDVWINNPRRPWEASGTSGMKILVNGGLNLSSLDGWWAEAYQPALGWSLGDGQEHGPEADEADAQELYRRLEEEIIPCFYQRDHEDLPPQWLARMRSSMSELTPRFSSNRMLREYLEHYYLPAAQGHHARQSNSGALARELRQWHQRLTQHWHEVHVGEVQIHGDELQLSVHLGGLQPQDIKVQLVADPVTDANGNTLPAQILNLQLQHPLTSGTHAYRYTIAKPDNRPLHDFTARIIPAHAAAQIPAEAMMIHWQT</sequence>
<dbReference type="PANTHER" id="PTHR42655:SF1">
    <property type="entry name" value="GLYCOGEN PHOSPHORYLASE"/>
    <property type="match status" value="1"/>
</dbReference>
<evidence type="ECO:0000313" key="6">
    <source>
        <dbReference type="EMBL" id="ACE85284.1"/>
    </source>
</evidence>
<dbReference type="OrthoDB" id="7229284at2"/>
<evidence type="ECO:0000259" key="5">
    <source>
        <dbReference type="Pfam" id="PF11897"/>
    </source>
</evidence>
<dbReference type="AlphaFoldDB" id="B3PE95"/>
<dbReference type="RefSeq" id="WP_012487229.1">
    <property type="nucleotide sequence ID" value="NC_010995.1"/>
</dbReference>
<keyword evidence="4" id="KW-0663">Pyridoxal phosphate</keyword>
<dbReference type="NCBIfam" id="TIGR02094">
    <property type="entry name" value="more_P_ylases"/>
    <property type="match status" value="1"/>
</dbReference>
<dbReference type="Gene3D" id="3.40.50.2000">
    <property type="entry name" value="Glycogen Phosphorylase B"/>
    <property type="match status" value="3"/>
</dbReference>
<evidence type="ECO:0000256" key="2">
    <source>
        <dbReference type="ARBA" id="ARBA00006047"/>
    </source>
</evidence>
<proteinExistence type="inferred from homology"/>
<dbReference type="InterPro" id="IPR052182">
    <property type="entry name" value="Glycogen/Maltodextrin_Phosph"/>
</dbReference>
<protein>
    <submittedName>
        <fullName evidence="6">Carbohydrate phosphosrylase, putative, gt35A</fullName>
        <ecNumber evidence="6">2.4.1.1</ecNumber>
    </submittedName>
</protein>
<feature type="modified residue" description="N6-(pyridoxal phosphate)lysine" evidence="4">
    <location>
        <position position="602"/>
    </location>
</feature>
<dbReference type="PIRSF" id="PIRSF000460">
    <property type="entry name" value="Pprylas_GlgP"/>
    <property type="match status" value="1"/>
</dbReference>
<dbReference type="Pfam" id="PF00343">
    <property type="entry name" value="Phosphorylase"/>
    <property type="match status" value="1"/>
</dbReference>
<dbReference type="GO" id="GO:0008184">
    <property type="term" value="F:glycogen phosphorylase activity"/>
    <property type="evidence" value="ECO:0007669"/>
    <property type="project" value="InterPro"/>
</dbReference>
<dbReference type="eggNOG" id="COG0058">
    <property type="taxonomic scope" value="Bacteria"/>
</dbReference>
<dbReference type="EMBL" id="CP000934">
    <property type="protein sequence ID" value="ACE85284.1"/>
    <property type="molecule type" value="Genomic_DNA"/>
</dbReference>
<evidence type="ECO:0000256" key="4">
    <source>
        <dbReference type="PIRSR" id="PIRSR000460-1"/>
    </source>
</evidence>